<gene>
    <name evidence="2" type="ORF">I5803_21270</name>
</gene>
<dbReference type="AlphaFoldDB" id="A0A931H8B5"/>
<reference evidence="2" key="1">
    <citation type="submission" date="2020-11" db="EMBL/GenBank/DDBJ databases">
        <title>Bacterial whole genome sequence for Caenimonas sp. DR4.4.</title>
        <authorList>
            <person name="Le V."/>
            <person name="Ko S.-R."/>
            <person name="Ahn C.-Y."/>
            <person name="Oh H.-M."/>
        </authorList>
    </citation>
    <scope>NUCLEOTIDE SEQUENCE</scope>
    <source>
        <strain evidence="2">DR4.4</strain>
    </source>
</reference>
<dbReference type="RefSeq" id="WP_196988308.1">
    <property type="nucleotide sequence ID" value="NZ_JADWYS010000001.1"/>
</dbReference>
<accession>A0A931H8B5</accession>
<proteinExistence type="predicted"/>
<dbReference type="EMBL" id="JADWYS010000001">
    <property type="protein sequence ID" value="MBG9390576.1"/>
    <property type="molecule type" value="Genomic_DNA"/>
</dbReference>
<evidence type="ECO:0000256" key="1">
    <source>
        <dbReference type="SAM" id="SignalP"/>
    </source>
</evidence>
<organism evidence="2 3">
    <name type="scientific">Caenimonas aquaedulcis</name>
    <dbReference type="NCBI Taxonomy" id="2793270"/>
    <lineage>
        <taxon>Bacteria</taxon>
        <taxon>Pseudomonadati</taxon>
        <taxon>Pseudomonadota</taxon>
        <taxon>Betaproteobacteria</taxon>
        <taxon>Burkholderiales</taxon>
        <taxon>Comamonadaceae</taxon>
        <taxon>Caenimonas</taxon>
    </lineage>
</organism>
<evidence type="ECO:0000313" key="2">
    <source>
        <dbReference type="EMBL" id="MBG9390576.1"/>
    </source>
</evidence>
<feature type="signal peptide" evidence="1">
    <location>
        <begin position="1"/>
        <end position="19"/>
    </location>
</feature>
<dbReference type="Proteomes" id="UP000651050">
    <property type="component" value="Unassembled WGS sequence"/>
</dbReference>
<name>A0A931H8B5_9BURK</name>
<feature type="chain" id="PRO_5037783603" evidence="1">
    <location>
        <begin position="20"/>
        <end position="283"/>
    </location>
</feature>
<keyword evidence="1" id="KW-0732">Signal</keyword>
<keyword evidence="3" id="KW-1185">Reference proteome</keyword>
<protein>
    <submittedName>
        <fullName evidence="2">Uncharacterized protein</fullName>
    </submittedName>
</protein>
<comment type="caution">
    <text evidence="2">The sequence shown here is derived from an EMBL/GenBank/DDBJ whole genome shotgun (WGS) entry which is preliminary data.</text>
</comment>
<evidence type="ECO:0000313" key="3">
    <source>
        <dbReference type="Proteomes" id="UP000651050"/>
    </source>
</evidence>
<sequence>MKKFLLASVLATVAASVQAASLTVGGGVFSATAYDYSGGAVCSLKVNGVEFIDAVDHGRCIQSAVSFDGMGEAFNPTEAGGYLDRVQVPAGGSSSIPLGNSSGPGVLSDTVKMAFWNAVNGQRTSNHILNKTVHFGYGGNPNAIEWKVSFTVPADEIHSVGQFEILTGYMNRYAFPGATTRFYTISTTTGRLSPLGDGPGEQSQPVIFATADGRNAVGVWSPQSLAGGGYGRWRYGFGLSKWNMVSRIDNPRGTYSFRVFVVMGTQAQVVSGLTQLYNTEPHS</sequence>